<evidence type="ECO:0000313" key="3">
    <source>
        <dbReference type="Proteomes" id="UP000662111"/>
    </source>
</evidence>
<feature type="domain" description="HTH luxR-type" evidence="1">
    <location>
        <begin position="280"/>
        <end position="337"/>
    </location>
</feature>
<organism evidence="2 3">
    <name type="scientific">Ornithinimicrobium pekingense</name>
    <dbReference type="NCBI Taxonomy" id="384677"/>
    <lineage>
        <taxon>Bacteria</taxon>
        <taxon>Bacillati</taxon>
        <taxon>Actinomycetota</taxon>
        <taxon>Actinomycetes</taxon>
        <taxon>Micrococcales</taxon>
        <taxon>Ornithinimicrobiaceae</taxon>
        <taxon>Ornithinimicrobium</taxon>
    </lineage>
</organism>
<dbReference type="SMART" id="SM00421">
    <property type="entry name" value="HTH_LUXR"/>
    <property type="match status" value="1"/>
</dbReference>
<evidence type="ECO:0000313" key="2">
    <source>
        <dbReference type="EMBL" id="GGK57499.1"/>
    </source>
</evidence>
<keyword evidence="3" id="KW-1185">Reference proteome</keyword>
<dbReference type="Pfam" id="PF00196">
    <property type="entry name" value="GerE"/>
    <property type="match status" value="1"/>
</dbReference>
<proteinExistence type="predicted"/>
<dbReference type="Proteomes" id="UP000662111">
    <property type="component" value="Unassembled WGS sequence"/>
</dbReference>
<dbReference type="InterPro" id="IPR000792">
    <property type="entry name" value="Tscrpt_reg_LuxR_C"/>
</dbReference>
<accession>A0ABQ2F4F1</accession>
<dbReference type="InterPro" id="IPR036388">
    <property type="entry name" value="WH-like_DNA-bd_sf"/>
</dbReference>
<sequence length="343" mass="37662">MLGIVTRRRGWRETRLNTHGEAYEDFISAAYIAAIRLGTPTRAGLVHGDMDDEAVTVATEELVARGLLASTDDPDAWEVVPPRDALPRYAEAVERRMQTTRMTAGEVDALWRRAVGERPTLAASDLDVIDGTEAVAYRIASVHRSATLRVWWAVDGSPAGRQLLAEAVADPGRLAVRDGVERRLALDTSLLDDPAAMAFVDQLRADGHPVVFGHGVPFSLVVVDSVTAVVDLTTFDRDGGSFEVRLAPPVRAITRLFEAIWALATPYWPGLLEAPRTPDRLPLAERDQRILALLTTGASDQVIARLMAVSVRTVERRVRYLMDRLGAATRFQAGVQAARRDWI</sequence>
<dbReference type="Gene3D" id="1.10.10.10">
    <property type="entry name" value="Winged helix-like DNA-binding domain superfamily/Winged helix DNA-binding domain"/>
    <property type="match status" value="1"/>
</dbReference>
<dbReference type="InterPro" id="IPR016032">
    <property type="entry name" value="Sig_transdc_resp-reg_C-effctor"/>
</dbReference>
<dbReference type="PRINTS" id="PR00038">
    <property type="entry name" value="HTHLUXR"/>
</dbReference>
<gene>
    <name evidence="2" type="ORF">GCM10011509_02350</name>
</gene>
<dbReference type="EMBL" id="BMLB01000001">
    <property type="protein sequence ID" value="GGK57499.1"/>
    <property type="molecule type" value="Genomic_DNA"/>
</dbReference>
<protein>
    <recommendedName>
        <fullName evidence="1">HTH luxR-type domain-containing protein</fullName>
    </recommendedName>
</protein>
<dbReference type="SUPFAM" id="SSF46894">
    <property type="entry name" value="C-terminal effector domain of the bipartite response regulators"/>
    <property type="match status" value="1"/>
</dbReference>
<evidence type="ECO:0000259" key="1">
    <source>
        <dbReference type="SMART" id="SM00421"/>
    </source>
</evidence>
<reference evidence="3" key="1">
    <citation type="journal article" date="2019" name="Int. J. Syst. Evol. Microbiol.">
        <title>The Global Catalogue of Microorganisms (GCM) 10K type strain sequencing project: providing services to taxonomists for standard genome sequencing and annotation.</title>
        <authorList>
            <consortium name="The Broad Institute Genomics Platform"/>
            <consortium name="The Broad Institute Genome Sequencing Center for Infectious Disease"/>
            <person name="Wu L."/>
            <person name="Ma J."/>
        </authorList>
    </citation>
    <scope>NUCLEOTIDE SEQUENCE [LARGE SCALE GENOMIC DNA]</scope>
    <source>
        <strain evidence="3">CGMCC 1.5362</strain>
    </source>
</reference>
<name>A0ABQ2F4F1_9MICO</name>
<comment type="caution">
    <text evidence="2">The sequence shown here is derived from an EMBL/GenBank/DDBJ whole genome shotgun (WGS) entry which is preliminary data.</text>
</comment>